<feature type="compositionally biased region" description="Polar residues" evidence="6">
    <location>
        <begin position="717"/>
        <end position="735"/>
    </location>
</feature>
<dbReference type="OrthoDB" id="414133at2759"/>
<feature type="compositionally biased region" description="Acidic residues" evidence="6">
    <location>
        <begin position="748"/>
        <end position="757"/>
    </location>
</feature>
<dbReference type="Pfam" id="PF00145">
    <property type="entry name" value="DNA_methylase"/>
    <property type="match status" value="2"/>
</dbReference>
<evidence type="ECO:0000256" key="6">
    <source>
        <dbReference type="SAM" id="MobiDB-lite"/>
    </source>
</evidence>
<accession>A0A6A7B6R1</accession>
<dbReference type="PANTHER" id="PTHR10629">
    <property type="entry name" value="CYTOSINE-SPECIFIC METHYLTRANSFERASE"/>
    <property type="match status" value="1"/>
</dbReference>
<dbReference type="GO" id="GO:0005634">
    <property type="term" value="C:nucleus"/>
    <property type="evidence" value="ECO:0007669"/>
    <property type="project" value="TreeGrafter"/>
</dbReference>
<feature type="region of interest" description="Disordered" evidence="6">
    <location>
        <begin position="648"/>
        <end position="667"/>
    </location>
</feature>
<dbReference type="EC" id="2.1.1.37" evidence="1"/>
<dbReference type="Proteomes" id="UP000799423">
    <property type="component" value="Unassembled WGS sequence"/>
</dbReference>
<evidence type="ECO:0000313" key="7">
    <source>
        <dbReference type="EMBL" id="KAF2850974.1"/>
    </source>
</evidence>
<dbReference type="EMBL" id="MU006304">
    <property type="protein sequence ID" value="KAF2850974.1"/>
    <property type="molecule type" value="Genomic_DNA"/>
</dbReference>
<evidence type="ECO:0000256" key="5">
    <source>
        <dbReference type="PROSITE-ProRule" id="PRU01016"/>
    </source>
</evidence>
<dbReference type="SUPFAM" id="SSF53335">
    <property type="entry name" value="S-adenosyl-L-methionine-dependent methyltransferases"/>
    <property type="match status" value="1"/>
</dbReference>
<dbReference type="GO" id="GO:0003886">
    <property type="term" value="F:DNA (cytosine-5-)-methyltransferase activity"/>
    <property type="evidence" value="ECO:0007669"/>
    <property type="project" value="UniProtKB-EC"/>
</dbReference>
<dbReference type="GO" id="GO:0044027">
    <property type="term" value="P:negative regulation of gene expression via chromosomal CpG island methylation"/>
    <property type="evidence" value="ECO:0007669"/>
    <property type="project" value="TreeGrafter"/>
</dbReference>
<feature type="region of interest" description="Disordered" evidence="6">
    <location>
        <begin position="259"/>
        <end position="283"/>
    </location>
</feature>
<evidence type="ECO:0000313" key="8">
    <source>
        <dbReference type="Proteomes" id="UP000799423"/>
    </source>
</evidence>
<dbReference type="InterPro" id="IPR031303">
    <property type="entry name" value="C5_meth_CS"/>
</dbReference>
<dbReference type="AlphaFoldDB" id="A0A6A7B6R1"/>
<dbReference type="GO" id="GO:0003677">
    <property type="term" value="F:DNA binding"/>
    <property type="evidence" value="ECO:0007669"/>
    <property type="project" value="TreeGrafter"/>
</dbReference>
<dbReference type="Gene3D" id="3.40.50.150">
    <property type="entry name" value="Vaccinia Virus protein VP39"/>
    <property type="match status" value="1"/>
</dbReference>
<feature type="active site" evidence="5">
    <location>
        <position position="398"/>
    </location>
</feature>
<feature type="region of interest" description="Disordered" evidence="6">
    <location>
        <begin position="531"/>
        <end position="556"/>
    </location>
</feature>
<dbReference type="PANTHER" id="PTHR10629:SF52">
    <property type="entry name" value="DNA (CYTOSINE-5)-METHYLTRANSFERASE 1"/>
    <property type="match status" value="1"/>
</dbReference>
<name>A0A6A7B6R1_9PLEO</name>
<evidence type="ECO:0000256" key="1">
    <source>
        <dbReference type="ARBA" id="ARBA00011975"/>
    </source>
</evidence>
<sequence>MPLNRPYIVDDDDDSGGGVFNVDDSDVELLDYDSDCSEPEIISVRDRTLTSVLSKTSCHSTVGAKQTISLPDVEIPLSKLTNGKTVKPGDTLELQDHTTQGSNAMHSGDFLHVKTIIQNLETDEVRFRGHRMRRTKYLGQIFDWKLNELCMVLHVEEGDPRCPFIAGLEDVASEQVLRVRDCTLTNKPYPQLSFRDGSYCAYPTNMSEAEIRRQVYHGGRLTCRVVSVLFMHAKVKNAKKTQTPRSGIVRHLYAHETSAPDISSRTSNLGSSRETSITVEDNDEDDVIIVSNRKRRSRSDSIEMLNESPPKRSLPNPFRGNRYTFADVFCGVGGASQGAAQADLYVSWGLDADQLALQAYRMNHRGASAFLSNAHDFPPPGKTTQDLRVDVLHLSPPCCFFSPAHTVEGPNDQANYEAIYTVGPIITMVKPRVATLEQTFGLVSRTQHMKNFYMLLNDIGKAGYDIRYEIQDLSRHGLVQKRKRLLIIAARRGTPLPPFPEESHGPRGSGLKPLVCMDDVLQPITRMGRRASLNDPYHQPKPARHPREPTNPHDSLRGCITTGGSNSYHYSGQRKWTARELSLFQSFPYDYKFTGSKTKATKQVGNAFPPVMAEAMYHTIIKTLEAFDSGVISAEEDISDLDEVLRRKGANTPSQPHPEADCSLFNPSTRSTLPLRQSRGLVSASSLAPFGLNSTTPQLAAPRGERRHLASFTNFFSNGNSIGPHSSTPDQPRQASRNDRERSIGAMDDNDIIELSD</sequence>
<organism evidence="7 8">
    <name type="scientific">Plenodomus tracheiphilus IPT5</name>
    <dbReference type="NCBI Taxonomy" id="1408161"/>
    <lineage>
        <taxon>Eukaryota</taxon>
        <taxon>Fungi</taxon>
        <taxon>Dikarya</taxon>
        <taxon>Ascomycota</taxon>
        <taxon>Pezizomycotina</taxon>
        <taxon>Dothideomycetes</taxon>
        <taxon>Pleosporomycetidae</taxon>
        <taxon>Pleosporales</taxon>
        <taxon>Pleosporineae</taxon>
        <taxon>Leptosphaeriaceae</taxon>
        <taxon>Plenodomus</taxon>
    </lineage>
</organism>
<keyword evidence="2 5" id="KW-0489">Methyltransferase</keyword>
<dbReference type="InterPro" id="IPR050390">
    <property type="entry name" value="C5-Methyltransferase"/>
</dbReference>
<comment type="similarity">
    <text evidence="5">Belongs to the class I-like SAM-binding methyltransferase superfamily. C5-methyltransferase family.</text>
</comment>
<feature type="compositionally biased region" description="Polar residues" evidence="6">
    <location>
        <begin position="260"/>
        <end position="278"/>
    </location>
</feature>
<feature type="compositionally biased region" description="Basic and acidic residues" evidence="6">
    <location>
        <begin position="545"/>
        <end position="556"/>
    </location>
</feature>
<gene>
    <name evidence="7" type="ORF">T440DRAFT_517861</name>
</gene>
<keyword evidence="3 5" id="KW-0808">Transferase</keyword>
<dbReference type="PROSITE" id="PS00095">
    <property type="entry name" value="C5_MTASE_2"/>
    <property type="match status" value="1"/>
</dbReference>
<feature type="region of interest" description="Disordered" evidence="6">
    <location>
        <begin position="717"/>
        <end position="757"/>
    </location>
</feature>
<evidence type="ECO:0000256" key="2">
    <source>
        <dbReference type="ARBA" id="ARBA00022603"/>
    </source>
</evidence>
<feature type="region of interest" description="Disordered" evidence="6">
    <location>
        <begin position="298"/>
        <end position="317"/>
    </location>
</feature>
<dbReference type="PROSITE" id="PS51679">
    <property type="entry name" value="SAM_MT_C5"/>
    <property type="match status" value="1"/>
</dbReference>
<dbReference type="GO" id="GO:0032259">
    <property type="term" value="P:methylation"/>
    <property type="evidence" value="ECO:0007669"/>
    <property type="project" value="UniProtKB-KW"/>
</dbReference>
<keyword evidence="8" id="KW-1185">Reference proteome</keyword>
<dbReference type="Gene3D" id="3.90.120.10">
    <property type="entry name" value="DNA Methylase, subunit A, domain 2"/>
    <property type="match status" value="1"/>
</dbReference>
<proteinExistence type="inferred from homology"/>
<reference evidence="7" key="1">
    <citation type="submission" date="2020-01" db="EMBL/GenBank/DDBJ databases">
        <authorList>
            <consortium name="DOE Joint Genome Institute"/>
            <person name="Haridas S."/>
            <person name="Albert R."/>
            <person name="Binder M."/>
            <person name="Bloem J."/>
            <person name="Labutti K."/>
            <person name="Salamov A."/>
            <person name="Andreopoulos B."/>
            <person name="Baker S.E."/>
            <person name="Barry K."/>
            <person name="Bills G."/>
            <person name="Bluhm B.H."/>
            <person name="Cannon C."/>
            <person name="Castanera R."/>
            <person name="Culley D.E."/>
            <person name="Daum C."/>
            <person name="Ezra D."/>
            <person name="Gonzalez J.B."/>
            <person name="Henrissat B."/>
            <person name="Kuo A."/>
            <person name="Liang C."/>
            <person name="Lipzen A."/>
            <person name="Lutzoni F."/>
            <person name="Magnuson J."/>
            <person name="Mondo S."/>
            <person name="Nolan M."/>
            <person name="Ohm R."/>
            <person name="Pangilinan J."/>
            <person name="Park H.-J."/>
            <person name="Ramirez L."/>
            <person name="Alfaro M."/>
            <person name="Sun H."/>
            <person name="Tritt A."/>
            <person name="Yoshinaga Y."/>
            <person name="Zwiers L.-H."/>
            <person name="Turgeon B.G."/>
            <person name="Goodwin S.B."/>
            <person name="Spatafora J.W."/>
            <person name="Crous P.W."/>
            <person name="Grigoriev I.V."/>
        </authorList>
    </citation>
    <scope>NUCLEOTIDE SEQUENCE</scope>
    <source>
        <strain evidence="7">IPT5</strain>
    </source>
</reference>
<evidence type="ECO:0000256" key="4">
    <source>
        <dbReference type="ARBA" id="ARBA00022691"/>
    </source>
</evidence>
<protein>
    <recommendedName>
        <fullName evidence="1">DNA (cytosine-5-)-methyltransferase</fullName>
        <ecNumber evidence="1">2.1.1.37</ecNumber>
    </recommendedName>
</protein>
<evidence type="ECO:0000256" key="3">
    <source>
        <dbReference type="ARBA" id="ARBA00022679"/>
    </source>
</evidence>
<dbReference type="InterPro" id="IPR001525">
    <property type="entry name" value="C5_MeTfrase"/>
</dbReference>
<keyword evidence="4 5" id="KW-0949">S-adenosyl-L-methionine</keyword>
<dbReference type="PRINTS" id="PR00105">
    <property type="entry name" value="C5METTRFRASE"/>
</dbReference>
<dbReference type="InterPro" id="IPR029063">
    <property type="entry name" value="SAM-dependent_MTases_sf"/>
</dbReference>